<feature type="region of interest" description="Disordered" evidence="17">
    <location>
        <begin position="17"/>
        <end position="67"/>
    </location>
</feature>
<keyword evidence="11" id="KW-0498">Mitosis</keyword>
<dbReference type="GO" id="GO:0090307">
    <property type="term" value="P:mitotic spindle assembly"/>
    <property type="evidence" value="ECO:0007669"/>
    <property type="project" value="TreeGrafter"/>
</dbReference>
<keyword evidence="14" id="KW-0206">Cytoskeleton</keyword>
<evidence type="ECO:0000256" key="16">
    <source>
        <dbReference type="ARBA" id="ARBA00023328"/>
    </source>
</evidence>
<evidence type="ECO:0000256" key="9">
    <source>
        <dbReference type="ARBA" id="ARBA00022701"/>
    </source>
</evidence>
<dbReference type="FunFam" id="1.25.10.10:FF:000001">
    <property type="entry name" value="CLIP-associating protein 1 isoform 2"/>
    <property type="match status" value="1"/>
</dbReference>
<dbReference type="Gene3D" id="1.25.10.10">
    <property type="entry name" value="Leucine-rich Repeat Variant"/>
    <property type="match status" value="3"/>
</dbReference>
<dbReference type="GO" id="GO:0051301">
    <property type="term" value="P:cell division"/>
    <property type="evidence" value="ECO:0007669"/>
    <property type="project" value="UniProtKB-KW"/>
</dbReference>
<gene>
    <name evidence="19" type="primary">CLASP2</name>
</gene>
<organism evidence="19 20">
    <name type="scientific">Urocitellus parryii</name>
    <name type="common">Arctic ground squirrel</name>
    <name type="synonym">Spermophilus parryii</name>
    <dbReference type="NCBI Taxonomy" id="9999"/>
    <lineage>
        <taxon>Eukaryota</taxon>
        <taxon>Metazoa</taxon>
        <taxon>Chordata</taxon>
        <taxon>Craniata</taxon>
        <taxon>Vertebrata</taxon>
        <taxon>Euteleostomi</taxon>
        <taxon>Mammalia</taxon>
        <taxon>Eutheria</taxon>
        <taxon>Euarchontoglires</taxon>
        <taxon>Glires</taxon>
        <taxon>Rodentia</taxon>
        <taxon>Sciuromorpha</taxon>
        <taxon>Sciuridae</taxon>
        <taxon>Xerinae</taxon>
        <taxon>Marmotini</taxon>
        <taxon>Urocitellus</taxon>
    </lineage>
</organism>
<dbReference type="GO" id="GO:0040001">
    <property type="term" value="P:establishment of mitotic spindle localization"/>
    <property type="evidence" value="ECO:0007669"/>
    <property type="project" value="TreeGrafter"/>
</dbReference>
<dbReference type="Pfam" id="PF12348">
    <property type="entry name" value="CLASP_N"/>
    <property type="match status" value="1"/>
</dbReference>
<keyword evidence="20" id="KW-1185">Reference proteome</keyword>
<reference evidence="19" key="1">
    <citation type="submission" date="2025-08" db="UniProtKB">
        <authorList>
            <consortium name="Ensembl"/>
        </authorList>
    </citation>
    <scope>IDENTIFICATION</scope>
</reference>
<dbReference type="Ensembl" id="ENSUPAT00010006933.1">
    <property type="protein sequence ID" value="ENSUPAP00010006059.1"/>
    <property type="gene ID" value="ENSUPAG00010002896.1"/>
</dbReference>
<keyword evidence="9" id="KW-0493">Microtubule</keyword>
<feature type="compositionally biased region" description="Low complexity" evidence="17">
    <location>
        <begin position="459"/>
        <end position="473"/>
    </location>
</feature>
<evidence type="ECO:0000313" key="19">
    <source>
        <dbReference type="Ensembl" id="ENSUPAP00010006059.1"/>
    </source>
</evidence>
<sequence>MRRLICKRICDYKSFDDEESVDGNRPSSAASAFKVPAPKTSGNPVNSARKPGSAGGPKVGGASKEGGAGAVDEDDFIKAFTDVPSIQIYSSRELEETLNKIREILSDDKHDWDQRANALKKIRSLLVAGAAQYDCFFQHLRLLDGALKLSAKDLRSQVVREACITVAHLSTVLGNKFDHGAEAIVPTLFNLVPNSAKVMATSGCAAIRFIIRHTHVPRLIPLITSNCTSKSVPVRRRSFEFLDLLLQEWQTHSLERHAAVLVETIKKGIHDADAEARVEARKTYMGLRNHFPGEAETLYNSLEPSYQKSLQTYLKSSGSVASLPQSDRSSSSSQESLNRPFSSKWSTANPSSVAGRVSASSSKASSLPGSLQRSRSDIDVNAAAGAKAHHAAGQSVRSGRLGAGALNPGSYASLEDTSDKIDGTASEDGRVRAKLSAPLAGMGNAKTDSRGRSRTKMVSQSQPGSRSGSPGRVLTTTALSTVSSGVQRVLVNSASTQKRSKIPRSQGCSREASPSRLSVARSSRIPRPSVSQGCSREASRESSRDTSPVRSFQPLGPGYGISQSSRLSSSVSAMRVLNTGSDVEEAVADALLLGDIRTKKKPARRRYESYGMHSDDDANSDASSACSERSYSSRNGSIPTYMRQTEDVAEVLNRCASSNWSERKEGLLGLQNLLKNQRTLSRVELKRLCEIFTRMFADPHGKRVFSMFLETLVDFIQVHKDDLQDWLFVLLTQLLKKMGADLLGSVQAKVQKALDVTRESFPNDLQFNILMRFTVDQTQTPSLKVKVAILKYIETLAKQMDPGDFINSSETRLAVSRVITWTTEPKSSDVRKAAQSVLISLFELNTPEFTMLLGALPKTFQDGATKLLHNHLRNTGNGTQSSMGSPLTRPTPRSPANWSSPLTSPTNTSQNTLSPSAFDYDTENMNSEDIYSSLRGVTEAIQNFSFRSQEDMNEPLKRDSKKDDGDSMCGGPGMSDPRAGGDATDSSQTTLDNKASLLHSMPVHSSPRSRDYNPYNYSDSISPFNKSALKEAMFDDDADQFPDDLSLDHSDLVAELLKELSNHNERVEERKIALYELMKLTQEESFSVWDEHFKTILLLLLETLGDKEPTIRALALKVLREILRHQPARFKNYAELTVMKTLEAHKDPHKEVVRSAEEAASVLATSISPEQCIKVLCPIIQTADYPINLAAIKMQTKVIERVSKETLNLLLPEIMPGLIQGYDNSESSVRKACVFCLVAVHAVIGDELKPHLSQLTGSKMKLLNLYIKRAQTGSGGADPTTDVSGQS</sequence>
<evidence type="ECO:0000256" key="3">
    <source>
        <dbReference type="ARBA" id="ARBA00004601"/>
    </source>
</evidence>
<keyword evidence="12" id="KW-0995">Kinetochore</keyword>
<dbReference type="Pfam" id="PF21040">
    <property type="entry name" value="CEP104-like_TOG"/>
    <property type="match status" value="1"/>
</dbReference>
<dbReference type="PANTHER" id="PTHR21567:SF30">
    <property type="entry name" value="CLIP-ASSOCIATING PROTEIN 2"/>
    <property type="match status" value="1"/>
</dbReference>
<feature type="compositionally biased region" description="Low complexity" evidence="17">
    <location>
        <begin position="322"/>
        <end position="340"/>
    </location>
</feature>
<feature type="region of interest" description="Disordered" evidence="17">
    <location>
        <begin position="410"/>
        <end position="473"/>
    </location>
</feature>
<dbReference type="GO" id="GO:0072686">
    <property type="term" value="C:mitotic spindle"/>
    <property type="evidence" value="ECO:0007669"/>
    <property type="project" value="TreeGrafter"/>
</dbReference>
<dbReference type="InterPro" id="IPR057546">
    <property type="entry name" value="HEAT_GCN1"/>
</dbReference>
<dbReference type="GO" id="GO:0005794">
    <property type="term" value="C:Golgi apparatus"/>
    <property type="evidence" value="ECO:0007669"/>
    <property type="project" value="UniProtKB-SubCell"/>
</dbReference>
<feature type="compositionally biased region" description="Basic and acidic residues" evidence="17">
    <location>
        <begin position="948"/>
        <end position="965"/>
    </location>
</feature>
<feature type="region of interest" description="Disordered" evidence="17">
    <location>
        <begin position="491"/>
        <end position="564"/>
    </location>
</feature>
<keyword evidence="13" id="KW-0333">Golgi apparatus</keyword>
<accession>A0A8D2H0G9</accession>
<dbReference type="Proteomes" id="UP000694417">
    <property type="component" value="Unplaced"/>
</dbReference>
<dbReference type="GO" id="GO:0005813">
    <property type="term" value="C:centrosome"/>
    <property type="evidence" value="ECO:0007669"/>
    <property type="project" value="UniProtKB-SubCell"/>
</dbReference>
<dbReference type="FunFam" id="1.25.10.10:FF:000006">
    <property type="entry name" value="CLIP-associating protein 1 isoform 2"/>
    <property type="match status" value="1"/>
</dbReference>
<feature type="compositionally biased region" description="Basic and acidic residues" evidence="17">
    <location>
        <begin position="605"/>
        <end position="616"/>
    </location>
</feature>
<feature type="compositionally biased region" description="Low complexity" evidence="17">
    <location>
        <begin position="350"/>
        <end position="371"/>
    </location>
</feature>
<evidence type="ECO:0000256" key="13">
    <source>
        <dbReference type="ARBA" id="ARBA00023034"/>
    </source>
</evidence>
<feature type="compositionally biased region" description="Low complexity" evidence="17">
    <location>
        <begin position="620"/>
        <end position="634"/>
    </location>
</feature>
<feature type="domain" description="TOG" evidence="18">
    <location>
        <begin position="640"/>
        <end position="878"/>
    </location>
</feature>
<evidence type="ECO:0000313" key="20">
    <source>
        <dbReference type="Proteomes" id="UP000694417"/>
    </source>
</evidence>
<comment type="subcellular location">
    <subcellularLocation>
        <location evidence="4">Chromosome</location>
        <location evidence="4">Centromere</location>
        <location evidence="4">Kinetochore</location>
    </subcellularLocation>
    <subcellularLocation>
        <location evidence="2">Cytoplasm</location>
        <location evidence="2">Cytoskeleton</location>
        <location evidence="2">Microtubule organizing center</location>
        <location evidence="2">Centrosome</location>
    </subcellularLocation>
    <subcellularLocation>
        <location evidence="1">Cytoplasm</location>
        <location evidence="1">Cytoskeleton</location>
        <location evidence="1">Spindle</location>
    </subcellularLocation>
    <subcellularLocation>
        <location evidence="3">Golgi apparatus</location>
        <location evidence="3">trans-Golgi network</location>
    </subcellularLocation>
</comment>
<dbReference type="InterPro" id="IPR034085">
    <property type="entry name" value="TOG"/>
</dbReference>
<dbReference type="InterPro" id="IPR024395">
    <property type="entry name" value="CLASP_N_dom"/>
</dbReference>
<feature type="compositionally biased region" description="Basic and acidic residues" evidence="17">
    <location>
        <begin position="417"/>
        <end position="431"/>
    </location>
</feature>
<keyword evidence="15" id="KW-0131">Cell cycle</keyword>
<reference evidence="19" key="2">
    <citation type="submission" date="2025-09" db="UniProtKB">
        <authorList>
            <consortium name="Ensembl"/>
        </authorList>
    </citation>
    <scope>IDENTIFICATION</scope>
</reference>
<evidence type="ECO:0000256" key="7">
    <source>
        <dbReference type="ARBA" id="ARBA00022490"/>
    </source>
</evidence>
<dbReference type="Pfam" id="PF23271">
    <property type="entry name" value="HEAT_GCN1"/>
    <property type="match status" value="1"/>
</dbReference>
<dbReference type="GO" id="GO:0005881">
    <property type="term" value="C:cytoplasmic microtubule"/>
    <property type="evidence" value="ECO:0007669"/>
    <property type="project" value="TreeGrafter"/>
</dbReference>
<dbReference type="GO" id="GO:0045180">
    <property type="term" value="C:basal cortex"/>
    <property type="evidence" value="ECO:0007669"/>
    <property type="project" value="TreeGrafter"/>
</dbReference>
<dbReference type="GO" id="GO:0008017">
    <property type="term" value="F:microtubule binding"/>
    <property type="evidence" value="ECO:0007669"/>
    <property type="project" value="UniProtKB-ARBA"/>
</dbReference>
<evidence type="ECO:0000256" key="4">
    <source>
        <dbReference type="ARBA" id="ARBA00004629"/>
    </source>
</evidence>
<evidence type="ECO:0000256" key="2">
    <source>
        <dbReference type="ARBA" id="ARBA00004300"/>
    </source>
</evidence>
<evidence type="ECO:0000256" key="10">
    <source>
        <dbReference type="ARBA" id="ARBA00022737"/>
    </source>
</evidence>
<evidence type="ECO:0000256" key="1">
    <source>
        <dbReference type="ARBA" id="ARBA00004186"/>
    </source>
</evidence>
<keyword evidence="7" id="KW-0963">Cytoplasm</keyword>
<evidence type="ECO:0000256" key="17">
    <source>
        <dbReference type="SAM" id="MobiDB-lite"/>
    </source>
</evidence>
<feature type="domain" description="TOG" evidence="18">
    <location>
        <begin position="90"/>
        <end position="323"/>
    </location>
</feature>
<dbReference type="FunFam" id="1.25.10.10:FF:000005">
    <property type="entry name" value="CLIP-associating protein 1 isoform 2"/>
    <property type="match status" value="1"/>
</dbReference>
<feature type="compositionally biased region" description="Polar residues" evidence="17">
    <location>
        <begin position="894"/>
        <end position="915"/>
    </location>
</feature>
<dbReference type="GO" id="GO:0000776">
    <property type="term" value="C:kinetochore"/>
    <property type="evidence" value="ECO:0007669"/>
    <property type="project" value="UniProtKB-KW"/>
</dbReference>
<evidence type="ECO:0000256" key="5">
    <source>
        <dbReference type="ARBA" id="ARBA00009549"/>
    </source>
</evidence>
<dbReference type="GO" id="GO:0007026">
    <property type="term" value="P:negative regulation of microtubule depolymerization"/>
    <property type="evidence" value="ECO:0007669"/>
    <property type="project" value="UniProtKB-ARBA"/>
</dbReference>
<keyword evidence="16" id="KW-0137">Centromere</keyword>
<proteinExistence type="inferred from homology"/>
<name>A0A8D2H0G9_UROPR</name>
<feature type="region of interest" description="Disordered" evidence="17">
    <location>
        <begin position="945"/>
        <end position="989"/>
    </location>
</feature>
<evidence type="ECO:0000256" key="14">
    <source>
        <dbReference type="ARBA" id="ARBA00023212"/>
    </source>
</evidence>
<keyword evidence="6" id="KW-0158">Chromosome</keyword>
<evidence type="ECO:0000256" key="8">
    <source>
        <dbReference type="ARBA" id="ARBA00022618"/>
    </source>
</evidence>
<keyword evidence="10" id="KW-0677">Repeat</keyword>
<keyword evidence="8" id="KW-0132">Cell division</keyword>
<feature type="region of interest" description="Disordered" evidence="17">
    <location>
        <begin position="604"/>
        <end position="638"/>
    </location>
</feature>
<feature type="compositionally biased region" description="Gly residues" evidence="17">
    <location>
        <begin position="53"/>
        <end position="67"/>
    </location>
</feature>
<comment type="similarity">
    <text evidence="5">Belongs to the CLASP family.</text>
</comment>
<evidence type="ECO:0000259" key="18">
    <source>
        <dbReference type="SMART" id="SM01349"/>
    </source>
</evidence>
<dbReference type="PANTHER" id="PTHR21567">
    <property type="entry name" value="CLASP"/>
    <property type="match status" value="1"/>
</dbReference>
<dbReference type="GeneTree" id="ENSGT00940000155574"/>
<feature type="region of interest" description="Disordered" evidence="17">
    <location>
        <begin position="871"/>
        <end position="921"/>
    </location>
</feature>
<dbReference type="InterPro" id="IPR011989">
    <property type="entry name" value="ARM-like"/>
</dbReference>
<dbReference type="GO" id="GO:0005876">
    <property type="term" value="C:spindle microtubule"/>
    <property type="evidence" value="ECO:0007669"/>
    <property type="project" value="TreeGrafter"/>
</dbReference>
<evidence type="ECO:0000256" key="6">
    <source>
        <dbReference type="ARBA" id="ARBA00022454"/>
    </source>
</evidence>
<feature type="domain" description="TOG" evidence="18">
    <location>
        <begin position="1044"/>
        <end position="1280"/>
    </location>
</feature>
<dbReference type="SUPFAM" id="SSF48371">
    <property type="entry name" value="ARM repeat"/>
    <property type="match status" value="2"/>
</dbReference>
<protein>
    <submittedName>
        <fullName evidence="19">Cytoplasmic linker associated protein 2</fullName>
    </submittedName>
</protein>
<evidence type="ECO:0000256" key="12">
    <source>
        <dbReference type="ARBA" id="ARBA00022838"/>
    </source>
</evidence>
<evidence type="ECO:0000256" key="11">
    <source>
        <dbReference type="ARBA" id="ARBA00022776"/>
    </source>
</evidence>
<feature type="region of interest" description="Disordered" evidence="17">
    <location>
        <begin position="320"/>
        <end position="374"/>
    </location>
</feature>
<evidence type="ECO:0000256" key="15">
    <source>
        <dbReference type="ARBA" id="ARBA00023306"/>
    </source>
</evidence>
<feature type="compositionally biased region" description="Polar residues" evidence="17">
    <location>
        <begin position="873"/>
        <end position="885"/>
    </location>
</feature>
<dbReference type="InterPro" id="IPR016024">
    <property type="entry name" value="ARM-type_fold"/>
</dbReference>
<dbReference type="SMART" id="SM01349">
    <property type="entry name" value="TOG"/>
    <property type="match status" value="3"/>
</dbReference>